<dbReference type="GO" id="GO:0036159">
    <property type="term" value="P:inner dynein arm assembly"/>
    <property type="evidence" value="ECO:0007669"/>
    <property type="project" value="InterPro"/>
</dbReference>
<dbReference type="Proteomes" id="UP001211907">
    <property type="component" value="Unassembled WGS sequence"/>
</dbReference>
<dbReference type="InterPro" id="IPR033290">
    <property type="entry name" value="CCDC39"/>
</dbReference>
<comment type="caution">
    <text evidence="3">The sequence shown here is derived from an EMBL/GenBank/DDBJ whole genome shotgun (WGS) entry which is preliminary data.</text>
</comment>
<feature type="coiled-coil region" evidence="2">
    <location>
        <begin position="19"/>
        <end position="100"/>
    </location>
</feature>
<dbReference type="PANTHER" id="PTHR18962">
    <property type="entry name" value="COILED-COIL DOMAIN-CONTAINING PROTEIN 39"/>
    <property type="match status" value="1"/>
</dbReference>
<sequence>LDQDALKQQALLYAQEFQIQHLERKVRRAQGDRTDEEKEILLKRIEELNATLEDLTKKYNLLNTQLKKSQEDLKQSKRKMDNLVKEKNNVTENIDELNLYTESAGNQLALKIKEKEELMVEENILRLELRKLRGFLNVRADEVFSLENRQIQLQLALEERTKEITIHNEMLRVQMKNSEEERHSANTELRDRVGKVEKLRRRYEILMTQFAPEEGEEEHSQAFYVIKASQERESLQREGDELDAKIRKAEKEIKALENTLKLMNDRNEGYRMNLYKAELNASDVQHKEVLEQ</sequence>
<dbReference type="PANTHER" id="PTHR18962:SF0">
    <property type="entry name" value="COILED-COIL DOMAIN-CONTAINING PROTEIN 39"/>
    <property type="match status" value="1"/>
</dbReference>
<reference evidence="3" key="1">
    <citation type="submission" date="2020-05" db="EMBL/GenBank/DDBJ databases">
        <title>Phylogenomic resolution of chytrid fungi.</title>
        <authorList>
            <person name="Stajich J.E."/>
            <person name="Amses K."/>
            <person name="Simmons R."/>
            <person name="Seto K."/>
            <person name="Myers J."/>
            <person name="Bonds A."/>
            <person name="Quandt C.A."/>
            <person name="Barry K."/>
            <person name="Liu P."/>
            <person name="Grigoriev I."/>
            <person name="Longcore J.E."/>
            <person name="James T.Y."/>
        </authorList>
    </citation>
    <scope>NUCLEOTIDE SEQUENCE</scope>
    <source>
        <strain evidence="3">JEL0513</strain>
    </source>
</reference>
<evidence type="ECO:0000313" key="3">
    <source>
        <dbReference type="EMBL" id="KAJ3077966.1"/>
    </source>
</evidence>
<proteinExistence type="predicted"/>
<feature type="non-terminal residue" evidence="3">
    <location>
        <position position="292"/>
    </location>
</feature>
<feature type="non-terminal residue" evidence="3">
    <location>
        <position position="1"/>
    </location>
</feature>
<feature type="coiled-coil region" evidence="2">
    <location>
        <begin position="225"/>
        <end position="273"/>
    </location>
</feature>
<dbReference type="GO" id="GO:0003341">
    <property type="term" value="P:cilium movement"/>
    <property type="evidence" value="ECO:0007669"/>
    <property type="project" value="InterPro"/>
</dbReference>
<organism evidence="3 4">
    <name type="scientific">Physocladia obscura</name>
    <dbReference type="NCBI Taxonomy" id="109957"/>
    <lineage>
        <taxon>Eukaryota</taxon>
        <taxon>Fungi</taxon>
        <taxon>Fungi incertae sedis</taxon>
        <taxon>Chytridiomycota</taxon>
        <taxon>Chytridiomycota incertae sedis</taxon>
        <taxon>Chytridiomycetes</taxon>
        <taxon>Chytridiales</taxon>
        <taxon>Chytriomycetaceae</taxon>
        <taxon>Physocladia</taxon>
    </lineage>
</organism>
<dbReference type="Pfam" id="PF24161">
    <property type="entry name" value="CCDC39"/>
    <property type="match status" value="1"/>
</dbReference>
<accession>A0AAD5SKR8</accession>
<name>A0AAD5SKR8_9FUNG</name>
<protein>
    <submittedName>
        <fullName evidence="3">Coiled-coil domain-containing protein 39</fullName>
    </submittedName>
</protein>
<evidence type="ECO:0000313" key="4">
    <source>
        <dbReference type="Proteomes" id="UP001211907"/>
    </source>
</evidence>
<keyword evidence="1 2" id="KW-0175">Coiled coil</keyword>
<evidence type="ECO:0000256" key="2">
    <source>
        <dbReference type="SAM" id="Coils"/>
    </source>
</evidence>
<dbReference type="GO" id="GO:0005930">
    <property type="term" value="C:axoneme"/>
    <property type="evidence" value="ECO:0007669"/>
    <property type="project" value="InterPro"/>
</dbReference>
<dbReference type="GO" id="GO:0060285">
    <property type="term" value="P:cilium-dependent cell motility"/>
    <property type="evidence" value="ECO:0007669"/>
    <property type="project" value="TreeGrafter"/>
</dbReference>
<evidence type="ECO:0000256" key="1">
    <source>
        <dbReference type="ARBA" id="ARBA00023054"/>
    </source>
</evidence>
<gene>
    <name evidence="3" type="primary">CCDC39_2</name>
    <name evidence="3" type="ORF">HK100_010864</name>
</gene>
<dbReference type="EMBL" id="JADGJH010006169">
    <property type="protein sequence ID" value="KAJ3077966.1"/>
    <property type="molecule type" value="Genomic_DNA"/>
</dbReference>
<dbReference type="AlphaFoldDB" id="A0AAD5SKR8"/>
<keyword evidence="4" id="KW-1185">Reference proteome</keyword>